<organism evidence="10 11">
    <name type="scientific">Victivallis lenta</name>
    <dbReference type="NCBI Taxonomy" id="2606640"/>
    <lineage>
        <taxon>Bacteria</taxon>
        <taxon>Pseudomonadati</taxon>
        <taxon>Lentisphaerota</taxon>
        <taxon>Lentisphaeria</taxon>
        <taxon>Victivallales</taxon>
        <taxon>Victivallaceae</taxon>
        <taxon>Victivallis</taxon>
    </lineage>
</organism>
<comment type="subcellular location">
    <subcellularLocation>
        <location evidence="1">Cell inner membrane</location>
        <topology evidence="1">Single-pass membrane protein</topology>
    </subcellularLocation>
</comment>
<evidence type="ECO:0000313" key="11">
    <source>
        <dbReference type="Proteomes" id="UP000435649"/>
    </source>
</evidence>
<evidence type="ECO:0000256" key="4">
    <source>
        <dbReference type="ARBA" id="ARBA00022519"/>
    </source>
</evidence>
<evidence type="ECO:0000256" key="7">
    <source>
        <dbReference type="ARBA" id="ARBA00023136"/>
    </source>
</evidence>
<dbReference type="AlphaFoldDB" id="A0A844G011"/>
<accession>A0A844G011</accession>
<evidence type="ECO:0000256" key="5">
    <source>
        <dbReference type="ARBA" id="ARBA00022692"/>
    </source>
</evidence>
<feature type="domain" description="Type II secretion system protein GspG C-terminal" evidence="9">
    <location>
        <begin position="35"/>
        <end position="138"/>
    </location>
</feature>
<reference evidence="10 11" key="1">
    <citation type="submission" date="2019-08" db="EMBL/GenBank/DDBJ databases">
        <title>In-depth cultivation of the pig gut microbiome towards novel bacterial diversity and tailored functional studies.</title>
        <authorList>
            <person name="Wylensek D."/>
            <person name="Hitch T.C.A."/>
            <person name="Clavel T."/>
        </authorList>
    </citation>
    <scope>NUCLEOTIDE SEQUENCE [LARGE SCALE GENOMIC DNA]</scope>
    <source>
        <strain evidence="10 11">BBE-744-WT-12</strain>
    </source>
</reference>
<evidence type="ECO:0000256" key="6">
    <source>
        <dbReference type="ARBA" id="ARBA00022989"/>
    </source>
</evidence>
<dbReference type="Pfam" id="PF08334">
    <property type="entry name" value="T2SSG"/>
    <property type="match status" value="1"/>
</dbReference>
<keyword evidence="3" id="KW-0488">Methylation</keyword>
<comment type="caution">
    <text evidence="10">The sequence shown here is derived from an EMBL/GenBank/DDBJ whole genome shotgun (WGS) entry which is preliminary data.</text>
</comment>
<evidence type="ECO:0000256" key="3">
    <source>
        <dbReference type="ARBA" id="ARBA00022481"/>
    </source>
</evidence>
<evidence type="ECO:0000313" key="10">
    <source>
        <dbReference type="EMBL" id="MST96493.1"/>
    </source>
</evidence>
<protein>
    <submittedName>
        <fullName evidence="10">Type II secretion system protein GspG</fullName>
    </submittedName>
</protein>
<dbReference type="EMBL" id="VUNS01000004">
    <property type="protein sequence ID" value="MST96493.1"/>
    <property type="molecule type" value="Genomic_DNA"/>
</dbReference>
<keyword evidence="4" id="KW-0997">Cell inner membrane</keyword>
<dbReference type="InterPro" id="IPR045584">
    <property type="entry name" value="Pilin-like"/>
</dbReference>
<dbReference type="GO" id="GO:0015627">
    <property type="term" value="C:type II protein secretion system complex"/>
    <property type="evidence" value="ECO:0007669"/>
    <property type="project" value="InterPro"/>
</dbReference>
<keyword evidence="11" id="KW-1185">Reference proteome</keyword>
<keyword evidence="6 8" id="KW-1133">Transmembrane helix</keyword>
<dbReference type="GO" id="GO:0015628">
    <property type="term" value="P:protein secretion by the type II secretion system"/>
    <property type="evidence" value="ECO:0007669"/>
    <property type="project" value="InterPro"/>
</dbReference>
<dbReference type="PRINTS" id="PR00813">
    <property type="entry name" value="BCTERIALGSPG"/>
</dbReference>
<evidence type="ECO:0000256" key="1">
    <source>
        <dbReference type="ARBA" id="ARBA00004377"/>
    </source>
</evidence>
<dbReference type="PANTHER" id="PTHR30093">
    <property type="entry name" value="GENERAL SECRETION PATHWAY PROTEIN G"/>
    <property type="match status" value="1"/>
</dbReference>
<dbReference type="NCBIfam" id="TIGR01710">
    <property type="entry name" value="typeII_sec_gspG"/>
    <property type="match status" value="1"/>
</dbReference>
<dbReference type="Proteomes" id="UP000435649">
    <property type="component" value="Unassembled WGS sequence"/>
</dbReference>
<sequence length="142" mass="15568">MRKHCFKRSRFTLIEVVVVIIILVTLASIATPIYLNYVKKANVGAATTQVKLLEDALTGYKLDIGSYPDTATGLRALVENVDQNEKWDGPYIKPAVPKDPWGNDYVYTSPGEHGDFDLVSYGADGQPGGTGENADITNYVEK</sequence>
<dbReference type="InterPro" id="IPR000983">
    <property type="entry name" value="Bac_GSPG_pilin"/>
</dbReference>
<dbReference type="Gene3D" id="3.30.700.10">
    <property type="entry name" value="Glycoprotein, Type 4 Pilin"/>
    <property type="match status" value="1"/>
</dbReference>
<dbReference type="InterPro" id="IPR010054">
    <property type="entry name" value="Type2_sec_GspG"/>
</dbReference>
<proteinExistence type="predicted"/>
<evidence type="ECO:0000259" key="9">
    <source>
        <dbReference type="Pfam" id="PF08334"/>
    </source>
</evidence>
<dbReference type="InterPro" id="IPR013545">
    <property type="entry name" value="T2SS_protein-GspG_C"/>
</dbReference>
<dbReference type="PANTHER" id="PTHR30093:SF44">
    <property type="entry name" value="TYPE II SECRETION SYSTEM CORE PROTEIN G"/>
    <property type="match status" value="1"/>
</dbReference>
<dbReference type="GO" id="GO:0005886">
    <property type="term" value="C:plasma membrane"/>
    <property type="evidence" value="ECO:0007669"/>
    <property type="project" value="UniProtKB-SubCell"/>
</dbReference>
<name>A0A844G011_9BACT</name>
<keyword evidence="7 8" id="KW-0472">Membrane</keyword>
<dbReference type="RefSeq" id="WP_106054568.1">
    <property type="nucleotide sequence ID" value="NZ_CALXOB010000019.1"/>
</dbReference>
<keyword evidence="5 8" id="KW-0812">Transmembrane</keyword>
<dbReference type="SUPFAM" id="SSF54523">
    <property type="entry name" value="Pili subunits"/>
    <property type="match status" value="1"/>
</dbReference>
<keyword evidence="2" id="KW-1003">Cell membrane</keyword>
<evidence type="ECO:0000256" key="2">
    <source>
        <dbReference type="ARBA" id="ARBA00022475"/>
    </source>
</evidence>
<gene>
    <name evidence="10" type="primary">gspG</name>
    <name evidence="10" type="ORF">FYJ85_05465</name>
</gene>
<feature type="transmembrane region" description="Helical" evidence="8">
    <location>
        <begin position="12"/>
        <end position="35"/>
    </location>
</feature>
<evidence type="ECO:0000256" key="8">
    <source>
        <dbReference type="SAM" id="Phobius"/>
    </source>
</evidence>